<dbReference type="EMBL" id="FOJG01000002">
    <property type="protein sequence ID" value="SEW51526.1"/>
    <property type="molecule type" value="Genomic_DNA"/>
</dbReference>
<dbReference type="Proteomes" id="UP000199310">
    <property type="component" value="Unassembled WGS sequence"/>
</dbReference>
<dbReference type="OrthoDB" id="1490335at2"/>
<organism evidence="1 2">
    <name type="scientific">Chitinophaga arvensicola</name>
    <dbReference type="NCBI Taxonomy" id="29529"/>
    <lineage>
        <taxon>Bacteria</taxon>
        <taxon>Pseudomonadati</taxon>
        <taxon>Bacteroidota</taxon>
        <taxon>Chitinophagia</taxon>
        <taxon>Chitinophagales</taxon>
        <taxon>Chitinophagaceae</taxon>
        <taxon>Chitinophaga</taxon>
    </lineage>
</organism>
<proteinExistence type="predicted"/>
<dbReference type="STRING" id="29529.SAMN04488122_4285"/>
<name>A0A1I0S720_9BACT</name>
<keyword evidence="2" id="KW-1185">Reference proteome</keyword>
<protein>
    <submittedName>
        <fullName evidence="1">Uncharacterized protein</fullName>
    </submittedName>
</protein>
<evidence type="ECO:0000313" key="1">
    <source>
        <dbReference type="EMBL" id="SEW51526.1"/>
    </source>
</evidence>
<sequence length="558" mass="60884">MKPRFLSAFLALFTCIISCKKNPDQSGGQTDPPGKVTGTIVLPAGSTINTSTLSVVAPYKVAAVKDNRFDLGDSSINYTPTFVTDPGGKLILAGYTADQATDKEINVTSTAVMLLMNTDLVRSISDSGKKALIPQFKKNKDFPALVAEINKLVLAGKNILDTTNLELVSRLDAVIQTASTAKLSRKHMPVNFTREGRVLNFYSDDNIFHTVIGVYKDGQYTGKFPVNGHQVFPGSISDVMNGIGMVYTGRSTESESYTLQGDGKFDIKMRTGLGEDDGSAEYASADRINAFSLTAYLLNIFVPTVDRKYISCAENSTLFTKETFAMVKAGDAAGLRSKINSKEFADGVKNCIIVDPLQEVSFKVIQSNYFTFVDKSILFKATMSTANICFYAVQWNRANPFFDTCLIARGNNIFKCNLQYDGFSDGGSSVTYLELEAANGLPANPSGIRSSLYLGYAYLLFKNDNLTAEFEAGMNFVNTPGYSSRKFASNVAKKIDFDGQSLHIEFDNGAFTGTVAGNDIVGTFTVNWLHPDFKTKLPKGYPPVYVSIPLTLHLHPDK</sequence>
<dbReference type="RefSeq" id="WP_089897857.1">
    <property type="nucleotide sequence ID" value="NZ_FOJG01000002.1"/>
</dbReference>
<dbReference type="AlphaFoldDB" id="A0A1I0S720"/>
<evidence type="ECO:0000313" key="2">
    <source>
        <dbReference type="Proteomes" id="UP000199310"/>
    </source>
</evidence>
<accession>A0A1I0S720</accession>
<gene>
    <name evidence="1" type="ORF">SAMN04488122_4285</name>
</gene>
<reference evidence="2" key="1">
    <citation type="submission" date="2016-10" db="EMBL/GenBank/DDBJ databases">
        <authorList>
            <person name="Varghese N."/>
            <person name="Submissions S."/>
        </authorList>
    </citation>
    <scope>NUCLEOTIDE SEQUENCE [LARGE SCALE GENOMIC DNA]</scope>
    <source>
        <strain evidence="2">DSM 3695</strain>
    </source>
</reference>